<dbReference type="Pfam" id="PF05106">
    <property type="entry name" value="Phage_holin_3_1"/>
    <property type="match status" value="1"/>
</dbReference>
<evidence type="ECO:0000256" key="1">
    <source>
        <dbReference type="SAM" id="Phobius"/>
    </source>
</evidence>
<sequence length="110" mass="12111">MVSLFDIIQEHCEKWIVDYLPTLFSALSALIIAFFMGIYDKRNSAEIFAGPFVCAIFTLAISGSLEYLGLPDNTVNIVGGVIGLIGVDKLRYLVEGKLFSRSGVMTNENK</sequence>
<keyword evidence="1" id="KW-0472">Membrane</keyword>
<name>A0A345CRQ7_9GAMM</name>
<dbReference type="RefSeq" id="WP_233480554.1">
    <property type="nucleotide sequence ID" value="NZ_CP013970.1"/>
</dbReference>
<evidence type="ECO:0000313" key="3">
    <source>
        <dbReference type="Proteomes" id="UP000264980"/>
    </source>
</evidence>
<evidence type="ECO:0000313" key="2">
    <source>
        <dbReference type="EMBL" id="AXF76124.1"/>
    </source>
</evidence>
<dbReference type="AlphaFoldDB" id="A0A345CRQ7"/>
<accession>A0A345CRQ7</accession>
<gene>
    <name evidence="2" type="ORF">AV903_08775</name>
</gene>
<dbReference type="Proteomes" id="UP000264980">
    <property type="component" value="Chromosome"/>
</dbReference>
<organism evidence="2 3">
    <name type="scientific">Erwinia tracheiphila</name>
    <dbReference type="NCBI Taxonomy" id="65700"/>
    <lineage>
        <taxon>Bacteria</taxon>
        <taxon>Pseudomonadati</taxon>
        <taxon>Pseudomonadota</taxon>
        <taxon>Gammaproteobacteria</taxon>
        <taxon>Enterobacterales</taxon>
        <taxon>Erwiniaceae</taxon>
        <taxon>Erwinia</taxon>
    </lineage>
</organism>
<feature type="transmembrane region" description="Helical" evidence="1">
    <location>
        <begin position="20"/>
        <end position="39"/>
    </location>
</feature>
<keyword evidence="1" id="KW-1133">Transmembrane helix</keyword>
<dbReference type="EMBL" id="CP013970">
    <property type="protein sequence ID" value="AXF76124.1"/>
    <property type="molecule type" value="Genomic_DNA"/>
</dbReference>
<keyword evidence="1" id="KW-0812">Transmembrane</keyword>
<dbReference type="InterPro" id="IPR006481">
    <property type="entry name" value="Phage_lambda_GpS_holin"/>
</dbReference>
<feature type="transmembrane region" description="Helical" evidence="1">
    <location>
        <begin position="46"/>
        <end position="65"/>
    </location>
</feature>
<reference evidence="2 3" key="1">
    <citation type="submission" date="2016-01" db="EMBL/GenBank/DDBJ databases">
        <authorList>
            <person name="Oliw E.H."/>
        </authorList>
    </citation>
    <scope>NUCLEOTIDE SEQUENCE [LARGE SCALE GENOMIC DNA]</scope>
    <source>
        <strain evidence="2 3">MDcuke</strain>
    </source>
</reference>
<proteinExistence type="predicted"/>
<protein>
    <submittedName>
        <fullName evidence="2">Holin</fullName>
    </submittedName>
</protein>